<sequence>MICATLVNPADDLIKTYATVNKTLNSE</sequence>
<name>A0AC35GDW9_9BILA</name>
<proteinExistence type="predicted"/>
<evidence type="ECO:0000313" key="2">
    <source>
        <dbReference type="WBParaSite" id="PS1159_v2.g4225.t1"/>
    </source>
</evidence>
<protein>
    <submittedName>
        <fullName evidence="2">Uncharacterized protein</fullName>
    </submittedName>
</protein>
<accession>A0AC35GDW9</accession>
<dbReference type="Proteomes" id="UP000887580">
    <property type="component" value="Unplaced"/>
</dbReference>
<dbReference type="WBParaSite" id="PS1159_v2.g4225.t1">
    <property type="protein sequence ID" value="PS1159_v2.g4225.t1"/>
    <property type="gene ID" value="PS1159_v2.g4225"/>
</dbReference>
<organism evidence="1 2">
    <name type="scientific">Panagrolaimus sp. PS1159</name>
    <dbReference type="NCBI Taxonomy" id="55785"/>
    <lineage>
        <taxon>Eukaryota</taxon>
        <taxon>Metazoa</taxon>
        <taxon>Ecdysozoa</taxon>
        <taxon>Nematoda</taxon>
        <taxon>Chromadorea</taxon>
        <taxon>Rhabditida</taxon>
        <taxon>Tylenchina</taxon>
        <taxon>Panagrolaimomorpha</taxon>
        <taxon>Panagrolaimoidea</taxon>
        <taxon>Panagrolaimidae</taxon>
        <taxon>Panagrolaimus</taxon>
    </lineage>
</organism>
<reference evidence="2" key="1">
    <citation type="submission" date="2022-11" db="UniProtKB">
        <authorList>
            <consortium name="WormBaseParasite"/>
        </authorList>
    </citation>
    <scope>IDENTIFICATION</scope>
</reference>
<evidence type="ECO:0000313" key="1">
    <source>
        <dbReference type="Proteomes" id="UP000887580"/>
    </source>
</evidence>